<gene>
    <name evidence="3" type="ORF">NONO_c55270</name>
</gene>
<dbReference type="Proteomes" id="UP000019150">
    <property type="component" value="Chromosome"/>
</dbReference>
<dbReference type="EMBL" id="CP006850">
    <property type="protein sequence ID" value="AHH20307.1"/>
    <property type="molecule type" value="Genomic_DNA"/>
</dbReference>
<feature type="compositionally biased region" description="Low complexity" evidence="1">
    <location>
        <begin position="47"/>
        <end position="74"/>
    </location>
</feature>
<dbReference type="STRING" id="1415166.NONO_c55270"/>
<evidence type="ECO:0000313" key="4">
    <source>
        <dbReference type="Proteomes" id="UP000019150"/>
    </source>
</evidence>
<evidence type="ECO:0000256" key="1">
    <source>
        <dbReference type="SAM" id="MobiDB-lite"/>
    </source>
</evidence>
<evidence type="ECO:0000313" key="3">
    <source>
        <dbReference type="EMBL" id="AHH20307.1"/>
    </source>
</evidence>
<keyword evidence="2" id="KW-0732">Signal</keyword>
<reference evidence="3 4" key="1">
    <citation type="journal article" date="2014" name="Appl. Environ. Microbiol.">
        <title>Insights into the Microbial Degradation of Rubber and Gutta-Percha by Analysis of the Complete Genome of Nocardia nova SH22a.</title>
        <authorList>
            <person name="Luo Q."/>
            <person name="Hiessl S."/>
            <person name="Poehlein A."/>
            <person name="Daniel R."/>
            <person name="Steinbuchel A."/>
        </authorList>
    </citation>
    <scope>NUCLEOTIDE SEQUENCE [LARGE SCALE GENOMIC DNA]</scope>
    <source>
        <strain evidence="3">SH22a</strain>
    </source>
</reference>
<feature type="region of interest" description="Disordered" evidence="1">
    <location>
        <begin position="28"/>
        <end position="74"/>
    </location>
</feature>
<feature type="chain" id="PRO_5039705830" description="Secreted protein" evidence="2">
    <location>
        <begin position="20"/>
        <end position="74"/>
    </location>
</feature>
<proteinExistence type="predicted"/>
<dbReference type="RefSeq" id="WP_025351673.1">
    <property type="nucleotide sequence ID" value="NZ_CP006850.1"/>
</dbReference>
<feature type="signal peptide" evidence="2">
    <location>
        <begin position="1"/>
        <end position="19"/>
    </location>
</feature>
<evidence type="ECO:0000256" key="2">
    <source>
        <dbReference type="SAM" id="SignalP"/>
    </source>
</evidence>
<protein>
    <recommendedName>
        <fullName evidence="5">Secreted protein</fullName>
    </recommendedName>
</protein>
<organism evidence="3 4">
    <name type="scientific">Nocardia nova SH22a</name>
    <dbReference type="NCBI Taxonomy" id="1415166"/>
    <lineage>
        <taxon>Bacteria</taxon>
        <taxon>Bacillati</taxon>
        <taxon>Actinomycetota</taxon>
        <taxon>Actinomycetes</taxon>
        <taxon>Mycobacteriales</taxon>
        <taxon>Nocardiaceae</taxon>
        <taxon>Nocardia</taxon>
    </lineage>
</organism>
<dbReference type="AlphaFoldDB" id="W5TM19"/>
<name>W5TM19_9NOCA</name>
<dbReference type="HOGENOM" id="CLU_2684191_0_0_11"/>
<sequence>MSAKHFLIGSLFVATTVVAGAGPAAAGISLEPAAPAPEPQVSAPVALPGSGSSSDPLDSLSGGPLGCSSLDCPL</sequence>
<keyword evidence="4" id="KW-1185">Reference proteome</keyword>
<evidence type="ECO:0008006" key="5">
    <source>
        <dbReference type="Google" id="ProtNLM"/>
    </source>
</evidence>
<dbReference type="KEGG" id="nno:NONO_c55270"/>
<dbReference type="PATRIC" id="fig|1415166.3.peg.5698"/>
<accession>W5TM19</accession>